<dbReference type="AlphaFoldDB" id="A0A4P6Y9Z6"/>
<protein>
    <recommendedName>
        <fullName evidence="5">Signal peptidase</fullName>
    </recommendedName>
</protein>
<dbReference type="EMBL" id="CP037933">
    <property type="protein sequence ID" value="QBN17455.1"/>
    <property type="molecule type" value="Genomic_DNA"/>
</dbReference>
<reference evidence="4" key="1">
    <citation type="submission" date="2019-03" db="EMBL/GenBank/DDBJ databases">
        <title>Flavobacterium sp.</title>
        <authorList>
            <person name="Kim H."/>
        </authorList>
    </citation>
    <scope>NUCLEOTIDE SEQUENCE [LARGE SCALE GENOMIC DNA]</scope>
    <source>
        <strain evidence="4">GS13</strain>
    </source>
</reference>
<proteinExistence type="predicted"/>
<keyword evidence="1" id="KW-1133">Transmembrane helix</keyword>
<dbReference type="Proteomes" id="UP000291124">
    <property type="component" value="Chromosome"/>
</dbReference>
<evidence type="ECO:0000313" key="4">
    <source>
        <dbReference type="Proteomes" id="UP000291124"/>
    </source>
</evidence>
<keyword evidence="2" id="KW-0732">Signal</keyword>
<evidence type="ECO:0000256" key="1">
    <source>
        <dbReference type="SAM" id="Phobius"/>
    </source>
</evidence>
<name>A0A4P6Y9Z6_9FLAO</name>
<evidence type="ECO:0000313" key="3">
    <source>
        <dbReference type="EMBL" id="QBN17455.1"/>
    </source>
</evidence>
<evidence type="ECO:0000256" key="2">
    <source>
        <dbReference type="SAM" id="SignalP"/>
    </source>
</evidence>
<feature type="chain" id="PRO_5020298643" description="Signal peptidase" evidence="2">
    <location>
        <begin position="24"/>
        <end position="73"/>
    </location>
</feature>
<accession>A0A4P6Y9Z6</accession>
<feature type="transmembrane region" description="Helical" evidence="1">
    <location>
        <begin position="47"/>
        <end position="64"/>
    </location>
</feature>
<organism evidence="3 4">
    <name type="scientific">Flavobacterium nackdongense</name>
    <dbReference type="NCBI Taxonomy" id="2547394"/>
    <lineage>
        <taxon>Bacteria</taxon>
        <taxon>Pseudomonadati</taxon>
        <taxon>Bacteroidota</taxon>
        <taxon>Flavobacteriia</taxon>
        <taxon>Flavobacteriales</taxon>
        <taxon>Flavobacteriaceae</taxon>
        <taxon>Flavobacterium</taxon>
    </lineage>
</organism>
<dbReference type="OrthoDB" id="1375790at2"/>
<keyword evidence="1" id="KW-0472">Membrane</keyword>
<dbReference type="RefSeq" id="WP_133274986.1">
    <property type="nucleotide sequence ID" value="NZ_CP037933.1"/>
</dbReference>
<gene>
    <name evidence="3" type="ORF">E1750_01120</name>
</gene>
<keyword evidence="1" id="KW-0812">Transmembrane</keyword>
<evidence type="ECO:0008006" key="5">
    <source>
        <dbReference type="Google" id="ProtNLM"/>
    </source>
</evidence>
<sequence length="73" mass="7865">MKNKLLKYYIAVFCFCSTSILFAQPGTDDTGGGLESPDAPAPIDDYVGILALVGLSYVLIKVRANHVSENTIE</sequence>
<feature type="signal peptide" evidence="2">
    <location>
        <begin position="1"/>
        <end position="23"/>
    </location>
</feature>
<keyword evidence="4" id="KW-1185">Reference proteome</keyword>
<dbReference type="KEGG" id="fnk:E1750_01120"/>